<feature type="transmembrane region" description="Helical" evidence="7">
    <location>
        <begin position="12"/>
        <end position="29"/>
    </location>
</feature>
<feature type="transmembrane region" description="Helical" evidence="7">
    <location>
        <begin position="156"/>
        <end position="176"/>
    </location>
</feature>
<dbReference type="PROSITE" id="PS50928">
    <property type="entry name" value="ABC_TM1"/>
    <property type="match status" value="1"/>
</dbReference>
<keyword evidence="5 7" id="KW-1133">Transmembrane helix</keyword>
<feature type="domain" description="ABC transmembrane type-1" evidence="8">
    <location>
        <begin position="119"/>
        <end position="332"/>
    </location>
</feature>
<keyword evidence="10" id="KW-1185">Reference proteome</keyword>
<dbReference type="SUPFAM" id="SSF161098">
    <property type="entry name" value="MetI-like"/>
    <property type="match status" value="1"/>
</dbReference>
<proteinExistence type="inferred from homology"/>
<evidence type="ECO:0000256" key="4">
    <source>
        <dbReference type="ARBA" id="ARBA00022692"/>
    </source>
</evidence>
<evidence type="ECO:0000256" key="6">
    <source>
        <dbReference type="ARBA" id="ARBA00023136"/>
    </source>
</evidence>
<name>A0A2V3UVK1_9HYPH</name>
<organism evidence="9 10">
    <name type="scientific">Chelatococcus asaccharovorans</name>
    <dbReference type="NCBI Taxonomy" id="28210"/>
    <lineage>
        <taxon>Bacteria</taxon>
        <taxon>Pseudomonadati</taxon>
        <taxon>Pseudomonadota</taxon>
        <taxon>Alphaproteobacteria</taxon>
        <taxon>Hyphomicrobiales</taxon>
        <taxon>Chelatococcaceae</taxon>
        <taxon>Chelatococcus</taxon>
    </lineage>
</organism>
<dbReference type="GO" id="GO:0005886">
    <property type="term" value="C:plasma membrane"/>
    <property type="evidence" value="ECO:0007669"/>
    <property type="project" value="UniProtKB-SubCell"/>
</dbReference>
<dbReference type="InterPro" id="IPR035906">
    <property type="entry name" value="MetI-like_sf"/>
</dbReference>
<evidence type="ECO:0000259" key="8">
    <source>
        <dbReference type="PROSITE" id="PS50928"/>
    </source>
</evidence>
<keyword evidence="3" id="KW-1003">Cell membrane</keyword>
<feature type="transmembrane region" description="Helical" evidence="7">
    <location>
        <begin position="253"/>
        <end position="271"/>
    </location>
</feature>
<dbReference type="AlphaFoldDB" id="A0A2V3UVK1"/>
<keyword evidence="6 7" id="KW-0472">Membrane</keyword>
<dbReference type="PANTHER" id="PTHR30193">
    <property type="entry name" value="ABC TRANSPORTER PERMEASE PROTEIN"/>
    <property type="match status" value="1"/>
</dbReference>
<feature type="transmembrane region" description="Helical" evidence="7">
    <location>
        <begin position="280"/>
        <end position="300"/>
    </location>
</feature>
<dbReference type="InterPro" id="IPR051393">
    <property type="entry name" value="ABC_transporter_permease"/>
</dbReference>
<evidence type="ECO:0000256" key="1">
    <source>
        <dbReference type="ARBA" id="ARBA00004651"/>
    </source>
</evidence>
<comment type="subcellular location">
    <subcellularLocation>
        <location evidence="1 7">Cell membrane</location>
        <topology evidence="1 7">Multi-pass membrane protein</topology>
    </subcellularLocation>
</comment>
<feature type="transmembrane region" description="Helical" evidence="7">
    <location>
        <begin position="50"/>
        <end position="74"/>
    </location>
</feature>
<dbReference type="CDD" id="cd06261">
    <property type="entry name" value="TM_PBP2"/>
    <property type="match status" value="1"/>
</dbReference>
<protein>
    <submittedName>
        <fullName evidence="9">Carbohydrate ABC transporter membrane protein 1 (CUT1 family)</fullName>
    </submittedName>
</protein>
<evidence type="ECO:0000313" key="9">
    <source>
        <dbReference type="EMBL" id="PXW64758.1"/>
    </source>
</evidence>
<evidence type="ECO:0000256" key="5">
    <source>
        <dbReference type="ARBA" id="ARBA00022989"/>
    </source>
</evidence>
<feature type="transmembrane region" description="Helical" evidence="7">
    <location>
        <begin position="125"/>
        <end position="144"/>
    </location>
</feature>
<evidence type="ECO:0000313" key="10">
    <source>
        <dbReference type="Proteomes" id="UP000248021"/>
    </source>
</evidence>
<dbReference type="InterPro" id="IPR000515">
    <property type="entry name" value="MetI-like"/>
</dbReference>
<dbReference type="Proteomes" id="UP000248021">
    <property type="component" value="Unassembled WGS sequence"/>
</dbReference>
<evidence type="ECO:0000256" key="2">
    <source>
        <dbReference type="ARBA" id="ARBA00022448"/>
    </source>
</evidence>
<dbReference type="Gene3D" id="1.10.3720.10">
    <property type="entry name" value="MetI-like"/>
    <property type="match status" value="1"/>
</dbReference>
<keyword evidence="4 7" id="KW-0812">Transmembrane</keyword>
<feature type="transmembrane region" description="Helical" evidence="7">
    <location>
        <begin position="312"/>
        <end position="335"/>
    </location>
</feature>
<comment type="caution">
    <text evidence="9">The sequence shown here is derived from an EMBL/GenBank/DDBJ whole genome shotgun (WGS) entry which is preliminary data.</text>
</comment>
<evidence type="ECO:0000256" key="3">
    <source>
        <dbReference type="ARBA" id="ARBA00022475"/>
    </source>
</evidence>
<reference evidence="9 10" key="1">
    <citation type="submission" date="2018-05" db="EMBL/GenBank/DDBJ databases">
        <title>Genomic Encyclopedia of Type Strains, Phase IV (KMG-IV): sequencing the most valuable type-strain genomes for metagenomic binning, comparative biology and taxonomic classification.</title>
        <authorList>
            <person name="Goeker M."/>
        </authorList>
    </citation>
    <scope>NUCLEOTIDE SEQUENCE [LARGE SCALE GENOMIC DNA]</scope>
    <source>
        <strain evidence="9 10">DSM 6462</strain>
    </source>
</reference>
<dbReference type="PANTHER" id="PTHR30193:SF37">
    <property type="entry name" value="INNER MEMBRANE ABC TRANSPORTER PERMEASE PROTEIN YCJO"/>
    <property type="match status" value="1"/>
</dbReference>
<gene>
    <name evidence="9" type="ORF">C7450_101517</name>
</gene>
<dbReference type="EMBL" id="QJJK01000001">
    <property type="protein sequence ID" value="PXW64758.1"/>
    <property type="molecule type" value="Genomic_DNA"/>
</dbReference>
<comment type="similarity">
    <text evidence="7">Belongs to the binding-protein-dependent transport system permease family.</text>
</comment>
<dbReference type="GO" id="GO:0055085">
    <property type="term" value="P:transmembrane transport"/>
    <property type="evidence" value="ECO:0007669"/>
    <property type="project" value="InterPro"/>
</dbReference>
<accession>A0A2V3UVK1</accession>
<feature type="transmembrane region" description="Helical" evidence="7">
    <location>
        <begin position="206"/>
        <end position="233"/>
    </location>
</feature>
<dbReference type="Pfam" id="PF00528">
    <property type="entry name" value="BPD_transp_1"/>
    <property type="match status" value="1"/>
</dbReference>
<keyword evidence="2 7" id="KW-0813">Transport</keyword>
<sequence>MPSGERIGLRGRVGAALGAVAGALAALPMRLLDGPMQACQRLIGAGRMPYVFLVPNFVVFGLFVFLPIAINIVFSVTGGPALFPSERPYVGAGQYAYLFDCGSYLDPNSCREDHFWRGVANTAKFVLFQVSAMVLFSLVTALVLNMKIRGRGFFRAVYFFPVLLSPVVVALIWKWILQRDGLLNAAITTLGGQKVLFFIDPSWAMFWAVFVSVWAHMGFYTLILLAGLQAIPADLYEAAEMDATPRWRVFRRITLPLLWPNMIVVIVLALIKGVQTFDEVFVLTGGGPGTATLMVVQYIYETAFANQVQNFGLAAAASVVLGLVLFLLTLAQLALARRKES</sequence>
<evidence type="ECO:0000256" key="7">
    <source>
        <dbReference type="RuleBase" id="RU363032"/>
    </source>
</evidence>